<dbReference type="EMBL" id="UZAD01000150">
    <property type="protein sequence ID" value="VDN82856.1"/>
    <property type="molecule type" value="Genomic_DNA"/>
</dbReference>
<protein>
    <submittedName>
        <fullName evidence="3">Transposase</fullName>
    </submittedName>
</protein>
<accession>A0A0N4T0N5</accession>
<evidence type="ECO:0000313" key="2">
    <source>
        <dbReference type="Proteomes" id="UP000278627"/>
    </source>
</evidence>
<evidence type="ECO:0000313" key="3">
    <source>
        <dbReference type="WBParaSite" id="BPAG_0000168901-mRNA-1"/>
    </source>
</evidence>
<reference evidence="1 2" key="2">
    <citation type="submission" date="2018-11" db="EMBL/GenBank/DDBJ databases">
        <authorList>
            <consortium name="Pathogen Informatics"/>
        </authorList>
    </citation>
    <scope>NUCLEOTIDE SEQUENCE [LARGE SCALE GENOMIC DNA]</scope>
</reference>
<keyword evidence="2" id="KW-1185">Reference proteome</keyword>
<dbReference type="AlphaFoldDB" id="A0A0N4T0N5"/>
<reference evidence="3" key="1">
    <citation type="submission" date="2017-02" db="UniProtKB">
        <authorList>
            <consortium name="WormBaseParasite"/>
        </authorList>
    </citation>
    <scope>IDENTIFICATION</scope>
</reference>
<dbReference type="Proteomes" id="UP000278627">
    <property type="component" value="Unassembled WGS sequence"/>
</dbReference>
<sequence>MEQLQVKSFKTKNNIEILEVLLMKTINYASTINNYFDNKLIHLQKLDRIREPINSSKARKRKGIIPPALQIFDNFSQTDN</sequence>
<organism evidence="3">
    <name type="scientific">Brugia pahangi</name>
    <name type="common">Filarial nematode worm</name>
    <dbReference type="NCBI Taxonomy" id="6280"/>
    <lineage>
        <taxon>Eukaryota</taxon>
        <taxon>Metazoa</taxon>
        <taxon>Ecdysozoa</taxon>
        <taxon>Nematoda</taxon>
        <taxon>Chromadorea</taxon>
        <taxon>Rhabditida</taxon>
        <taxon>Spirurina</taxon>
        <taxon>Spiruromorpha</taxon>
        <taxon>Filarioidea</taxon>
        <taxon>Onchocercidae</taxon>
        <taxon>Brugia</taxon>
    </lineage>
</organism>
<dbReference type="WBParaSite" id="BPAG_0000168901-mRNA-1">
    <property type="protein sequence ID" value="BPAG_0000168901-mRNA-1"/>
    <property type="gene ID" value="BPAG_0000168901"/>
</dbReference>
<proteinExistence type="predicted"/>
<gene>
    <name evidence="1" type="ORF">BPAG_LOCUS1670</name>
</gene>
<evidence type="ECO:0000313" key="1">
    <source>
        <dbReference type="EMBL" id="VDN82856.1"/>
    </source>
</evidence>
<name>A0A0N4T0N5_BRUPA</name>